<dbReference type="EMBL" id="AMWN01000002">
    <property type="protein sequence ID" value="EXJ94877.1"/>
    <property type="molecule type" value="Genomic_DNA"/>
</dbReference>
<dbReference type="GO" id="GO:0005737">
    <property type="term" value="C:cytoplasm"/>
    <property type="evidence" value="ECO:0007669"/>
    <property type="project" value="TreeGrafter"/>
</dbReference>
<dbReference type="GeneID" id="19158170"/>
<keyword evidence="4" id="KW-1185">Reference proteome</keyword>
<protein>
    <recommendedName>
        <fullName evidence="2">Phospholipase/carboxylesterase/thioesterase domain-containing protein</fullName>
    </recommendedName>
</protein>
<gene>
    <name evidence="3" type="ORF">A1O1_03276</name>
</gene>
<evidence type="ECO:0000256" key="1">
    <source>
        <dbReference type="ARBA" id="ARBA00006499"/>
    </source>
</evidence>
<accession>W9YPQ6</accession>
<comment type="similarity">
    <text evidence="1">Belongs to the AB hydrolase superfamily. AB hydrolase 2 family.</text>
</comment>
<proteinExistence type="inferred from homology"/>
<dbReference type="Pfam" id="PF02230">
    <property type="entry name" value="Abhydrolase_2"/>
    <property type="match status" value="1"/>
</dbReference>
<dbReference type="Gene3D" id="3.40.50.1820">
    <property type="entry name" value="alpha/beta hydrolase"/>
    <property type="match status" value="2"/>
</dbReference>
<sequence length="162" mass="18948">MPVITHRETSRHTHTVIFLHGRDSNSQEFAEELFESEASEPAGQPRTLPDLFPSIRWVFPTAPTLHSKRFDVMMSQWFDMWSVEEPEKRVELQIEGLKSSPIFLGHSIDDSVVPIENGKRMRDILVRSLRLNVQFHEYENGGHWFNEPQGIDDIVEFIHQHM</sequence>
<dbReference type="GO" id="GO:0052689">
    <property type="term" value="F:carboxylic ester hydrolase activity"/>
    <property type="evidence" value="ECO:0007669"/>
    <property type="project" value="TreeGrafter"/>
</dbReference>
<dbReference type="GO" id="GO:0008474">
    <property type="term" value="F:palmitoyl-(protein) hydrolase activity"/>
    <property type="evidence" value="ECO:0007669"/>
    <property type="project" value="TreeGrafter"/>
</dbReference>
<dbReference type="STRING" id="1182541.W9YPQ6"/>
<dbReference type="InterPro" id="IPR003140">
    <property type="entry name" value="PLipase/COase/thioEstase"/>
</dbReference>
<dbReference type="OrthoDB" id="2418081at2759"/>
<evidence type="ECO:0000313" key="4">
    <source>
        <dbReference type="Proteomes" id="UP000019484"/>
    </source>
</evidence>
<feature type="domain" description="Phospholipase/carboxylesterase/thioesterase" evidence="2">
    <location>
        <begin position="99"/>
        <end position="161"/>
    </location>
</feature>
<dbReference type="PANTHER" id="PTHR10655">
    <property type="entry name" value="LYSOPHOSPHOLIPASE-RELATED"/>
    <property type="match status" value="1"/>
</dbReference>
<comment type="caution">
    <text evidence="3">The sequence shown here is derived from an EMBL/GenBank/DDBJ whole genome shotgun (WGS) entry which is preliminary data.</text>
</comment>
<dbReference type="SUPFAM" id="SSF53474">
    <property type="entry name" value="alpha/beta-Hydrolases"/>
    <property type="match status" value="1"/>
</dbReference>
<name>W9YPQ6_9EURO</name>
<dbReference type="InterPro" id="IPR029058">
    <property type="entry name" value="AB_hydrolase_fold"/>
</dbReference>
<organism evidence="3 4">
    <name type="scientific">Capronia coronata CBS 617.96</name>
    <dbReference type="NCBI Taxonomy" id="1182541"/>
    <lineage>
        <taxon>Eukaryota</taxon>
        <taxon>Fungi</taxon>
        <taxon>Dikarya</taxon>
        <taxon>Ascomycota</taxon>
        <taxon>Pezizomycotina</taxon>
        <taxon>Eurotiomycetes</taxon>
        <taxon>Chaetothyriomycetidae</taxon>
        <taxon>Chaetothyriales</taxon>
        <taxon>Herpotrichiellaceae</taxon>
        <taxon>Capronia</taxon>
    </lineage>
</organism>
<dbReference type="PANTHER" id="PTHR10655:SF63">
    <property type="entry name" value="PHOSPHOLIPASE_CARBOXYLESTERASE_THIOESTERASE DOMAIN-CONTAINING PROTEIN"/>
    <property type="match status" value="1"/>
</dbReference>
<dbReference type="AlphaFoldDB" id="W9YPQ6"/>
<evidence type="ECO:0000259" key="2">
    <source>
        <dbReference type="Pfam" id="PF02230"/>
    </source>
</evidence>
<dbReference type="RefSeq" id="XP_007722371.1">
    <property type="nucleotide sequence ID" value="XM_007724181.1"/>
</dbReference>
<dbReference type="eggNOG" id="KOG2112">
    <property type="taxonomic scope" value="Eukaryota"/>
</dbReference>
<reference evidence="3 4" key="1">
    <citation type="submission" date="2013-03" db="EMBL/GenBank/DDBJ databases">
        <title>The Genome Sequence of Capronia coronata CBS 617.96.</title>
        <authorList>
            <consortium name="The Broad Institute Genomics Platform"/>
            <person name="Cuomo C."/>
            <person name="de Hoog S."/>
            <person name="Gorbushina A."/>
            <person name="Walker B."/>
            <person name="Young S.K."/>
            <person name="Zeng Q."/>
            <person name="Gargeya S."/>
            <person name="Fitzgerald M."/>
            <person name="Haas B."/>
            <person name="Abouelleil A."/>
            <person name="Allen A.W."/>
            <person name="Alvarado L."/>
            <person name="Arachchi H.M."/>
            <person name="Berlin A.M."/>
            <person name="Chapman S.B."/>
            <person name="Gainer-Dewar J."/>
            <person name="Goldberg J."/>
            <person name="Griggs A."/>
            <person name="Gujja S."/>
            <person name="Hansen M."/>
            <person name="Howarth C."/>
            <person name="Imamovic A."/>
            <person name="Ireland A."/>
            <person name="Larimer J."/>
            <person name="McCowan C."/>
            <person name="Murphy C."/>
            <person name="Pearson M."/>
            <person name="Poon T.W."/>
            <person name="Priest M."/>
            <person name="Roberts A."/>
            <person name="Saif S."/>
            <person name="Shea T."/>
            <person name="Sisk P."/>
            <person name="Sykes S."/>
            <person name="Wortman J."/>
            <person name="Nusbaum C."/>
            <person name="Birren B."/>
        </authorList>
    </citation>
    <scope>NUCLEOTIDE SEQUENCE [LARGE SCALE GENOMIC DNA]</scope>
    <source>
        <strain evidence="3 4">CBS 617.96</strain>
    </source>
</reference>
<dbReference type="HOGENOM" id="CLU_1635164_0_0_1"/>
<dbReference type="Proteomes" id="UP000019484">
    <property type="component" value="Unassembled WGS sequence"/>
</dbReference>
<dbReference type="InterPro" id="IPR050565">
    <property type="entry name" value="LYPA1-2/EST-like"/>
</dbReference>
<evidence type="ECO:0000313" key="3">
    <source>
        <dbReference type="EMBL" id="EXJ94877.1"/>
    </source>
</evidence>